<feature type="transmembrane region" description="Helical" evidence="3">
    <location>
        <begin position="1463"/>
        <end position="1485"/>
    </location>
</feature>
<protein>
    <recommendedName>
        <fullName evidence="4">START domain-containing protein</fullName>
    </recommendedName>
</protein>
<gene>
    <name evidence="5" type="ORF">TL16_g10667</name>
</gene>
<feature type="transmembrane region" description="Helical" evidence="3">
    <location>
        <begin position="1512"/>
        <end position="1538"/>
    </location>
</feature>
<evidence type="ECO:0000313" key="5">
    <source>
        <dbReference type="EMBL" id="GMH86825.1"/>
    </source>
</evidence>
<evidence type="ECO:0000256" key="1">
    <source>
        <dbReference type="SAM" id="Coils"/>
    </source>
</evidence>
<evidence type="ECO:0000313" key="6">
    <source>
        <dbReference type="Proteomes" id="UP001162640"/>
    </source>
</evidence>
<dbReference type="PROSITE" id="PS50848">
    <property type="entry name" value="START"/>
    <property type="match status" value="1"/>
</dbReference>
<proteinExistence type="predicted"/>
<dbReference type="PANTHER" id="PTHR19308:SF14">
    <property type="entry name" value="START DOMAIN-CONTAINING PROTEIN"/>
    <property type="match status" value="1"/>
</dbReference>
<keyword evidence="1" id="KW-0175">Coiled coil</keyword>
<feature type="domain" description="START" evidence="4">
    <location>
        <begin position="529"/>
        <end position="703"/>
    </location>
</feature>
<sequence length="1586" mass="178926">MLSKDELIFKLNAGKSNLEARLQASERKAKQCRIDAEAALEEKDVALKATEAARKNFASIINDLKKLQPDATASAPASYLRAPDLGKNVAVKNTTTTSFSTSIHLPPSELFSALTNDHAANITNKILYQKVIKRVNDRETVVFWSYMLDQVKSCDLALHLKVERSDDEEIMIRVSSVRENANSATPPPPKRERAQSLRVTPLRSWLGQTTAKQRASKKLDFDFWSEDAKAGDLFSKIATQFYERFKKEGVIDERVKNDFIDNIPNALPLTTDEQNLIAKSMKLVEEVSSKAKRVAGTVNESVEKYLYHRPEEGGGVWGMDVAKMDVPAVKLFAYLWVLDTYRNKANFSNMRLRKIWKNLDGTRSLQYTRSTSLPGSFQDRFFECWVTWEHLIDGDGRNIFIIAFTPMEFYDGTYHKVTGAENMVKAQTRGVHLIRELSDTTCEYKKAQMVDLKFSTAFPLKVLFFVAKQQMTHVKMAQEDFRRNGKEMDRERVASLAKKMRERNNQPLMQDQVELFKRCMAMMGEDQDQQDGWQALELPCPDVKMSMKYFKPEKGERSIATGKAVGVFDCSSEEIAAWLHDYCSNERMNSNWEERNPARLELREKARVNEGTFATVKKMPFVLENREFVFRMIWRSEEGKVIIVFESVGDEVDYGKKLKKDRAFTRALWQIEDLPVRGRAKQSRVTYINQIDAGGAIPTWVIDKQVPNALSTVQDAIDEFKQDELVDAAERKEKTTFMMERGQDEVYSEEEELLLNKGRATFAAVTGSDSSEFKLILSGDPLVTIKSAHLDGDKLATGVAECTVDAEMEELAAFECLKMSRESTKNFHKKGGLKKIVKEMNSHSFYYLNRRDLKVPGFKQREWRSVGVWKKEGENKLIVTYEDSDALDEEHPRDPNTVAASARSIWEYERLPSLQGIPQTRVEFVGRVDLAGSVPGFVMNRLAVKFSGGLIDMRKKFDQSLEIDAGRRAEIVKKIKLQEEAEGVEALAQFEALSEDKSGWVRPLRNFGSADSKVQAAMIGGHVWGITSVDVKAEVEEMTLQRSSSDTILILLDDPNKKTVCPSFGVWAPLSAMRQLSQLSAARQRDRDSNSNKSNSNNNKSPKPRLRRAGTFTRSFSVMSSDAIEAKETVAIKLTKLPNNRTKLEFVCELELGLDVSHGAAKLFGESRLREIAEVSIYFQRLVPLKEYREADGVALGNDLLWTASSANKRVKRLAEILKESRAMRELTEVLPWIEEMMVPAVRGSLNLNKAVSTKLVCVSKKEAAQIGKNLMPALKSRKIIGAGVDQWRLQNRAIKQLMETHGWFEPFVLVISKGIVKTAAWGLMWRVTVGAILSLSDLGTDLIVLNQFWNGGPEMEAYRDASITSLAVSILLQCVMVLIQNRKRGLMRLAREMAIVLIGLKAPVDAYRVAMGFDKEQDNQVDPMLEMMYSKCIEMFAESIPGIIIQTSAILITMNSERAVSITAWVSLLVSTLTTGFVSATLSYDIDTDPIRRAFNPGFYGYIPDDAKQRAVLFVTMTFLPSVQVLIKGILVVIIVLASFKFALYYLVGEMLFYLVFKILRGEQSVLTPLAKISNTGLQSKALGA</sequence>
<evidence type="ECO:0000256" key="2">
    <source>
        <dbReference type="SAM" id="MobiDB-lite"/>
    </source>
</evidence>
<dbReference type="InterPro" id="IPR023393">
    <property type="entry name" value="START-like_dom_sf"/>
</dbReference>
<dbReference type="Gene3D" id="3.30.530.20">
    <property type="match status" value="2"/>
</dbReference>
<name>A0A9W7ER14_9STRA</name>
<dbReference type="InterPro" id="IPR051213">
    <property type="entry name" value="START_lipid_transfer"/>
</dbReference>
<reference evidence="6" key="1">
    <citation type="journal article" date="2023" name="Commun. Biol.">
        <title>Genome analysis of Parmales, the sister group of diatoms, reveals the evolutionary specialization of diatoms from phago-mixotrophs to photoautotrophs.</title>
        <authorList>
            <person name="Ban H."/>
            <person name="Sato S."/>
            <person name="Yoshikawa S."/>
            <person name="Yamada K."/>
            <person name="Nakamura Y."/>
            <person name="Ichinomiya M."/>
            <person name="Sato N."/>
            <person name="Blanc-Mathieu R."/>
            <person name="Endo H."/>
            <person name="Kuwata A."/>
            <person name="Ogata H."/>
        </authorList>
    </citation>
    <scope>NUCLEOTIDE SEQUENCE [LARGE SCALE GENOMIC DNA]</scope>
</reference>
<dbReference type="Proteomes" id="UP001162640">
    <property type="component" value="Unassembled WGS sequence"/>
</dbReference>
<keyword evidence="3" id="KW-1133">Transmembrane helix</keyword>
<organism evidence="5 6">
    <name type="scientific">Triparma laevis f. inornata</name>
    <dbReference type="NCBI Taxonomy" id="1714386"/>
    <lineage>
        <taxon>Eukaryota</taxon>
        <taxon>Sar</taxon>
        <taxon>Stramenopiles</taxon>
        <taxon>Ochrophyta</taxon>
        <taxon>Bolidophyceae</taxon>
        <taxon>Parmales</taxon>
        <taxon>Triparmaceae</taxon>
        <taxon>Triparma</taxon>
    </lineage>
</organism>
<feature type="region of interest" description="Disordered" evidence="2">
    <location>
        <begin position="1078"/>
        <end position="1107"/>
    </location>
</feature>
<comment type="caution">
    <text evidence="5">The sequence shown here is derived from an EMBL/GenBank/DDBJ whole genome shotgun (WGS) entry which is preliminary data.</text>
</comment>
<keyword evidence="3" id="KW-0812">Transmembrane</keyword>
<keyword evidence="3" id="KW-0472">Membrane</keyword>
<dbReference type="InterPro" id="IPR002913">
    <property type="entry name" value="START_lipid-bd_dom"/>
</dbReference>
<accession>A0A9W7ER14</accession>
<dbReference type="Pfam" id="PF01852">
    <property type="entry name" value="START"/>
    <property type="match status" value="1"/>
</dbReference>
<dbReference type="EMBL" id="BLQM01000383">
    <property type="protein sequence ID" value="GMH86825.1"/>
    <property type="molecule type" value="Genomic_DNA"/>
</dbReference>
<dbReference type="GO" id="GO:0008289">
    <property type="term" value="F:lipid binding"/>
    <property type="evidence" value="ECO:0007669"/>
    <property type="project" value="InterPro"/>
</dbReference>
<evidence type="ECO:0000256" key="3">
    <source>
        <dbReference type="SAM" id="Phobius"/>
    </source>
</evidence>
<dbReference type="SUPFAM" id="SSF55961">
    <property type="entry name" value="Bet v1-like"/>
    <property type="match status" value="2"/>
</dbReference>
<evidence type="ECO:0000259" key="4">
    <source>
        <dbReference type="PROSITE" id="PS50848"/>
    </source>
</evidence>
<dbReference type="GO" id="GO:0005737">
    <property type="term" value="C:cytoplasm"/>
    <property type="evidence" value="ECO:0007669"/>
    <property type="project" value="UniProtKB-ARBA"/>
</dbReference>
<feature type="coiled-coil region" evidence="1">
    <location>
        <begin position="15"/>
        <end position="42"/>
    </location>
</feature>
<feature type="transmembrane region" description="Helical" evidence="3">
    <location>
        <begin position="1362"/>
        <end position="1380"/>
    </location>
</feature>
<dbReference type="PANTHER" id="PTHR19308">
    <property type="entry name" value="PHOSPHATIDYLCHOLINE TRANSFER PROTEIN"/>
    <property type="match status" value="1"/>
</dbReference>
<feature type="compositionally biased region" description="Low complexity" evidence="2">
    <location>
        <begin position="1091"/>
        <end position="1101"/>
    </location>
</feature>